<dbReference type="CDD" id="cd00082">
    <property type="entry name" value="HisKA"/>
    <property type="match status" value="1"/>
</dbReference>
<dbReference type="OrthoDB" id="335000at2"/>
<dbReference type="SUPFAM" id="SSF52172">
    <property type="entry name" value="CheY-like"/>
    <property type="match status" value="1"/>
</dbReference>
<dbReference type="Gene3D" id="3.30.565.10">
    <property type="entry name" value="Histidine kinase-like ATPase, C-terminal domain"/>
    <property type="match status" value="1"/>
</dbReference>
<dbReference type="SUPFAM" id="SSF47384">
    <property type="entry name" value="Homodimeric domain of signal transducing histidine kinase"/>
    <property type="match status" value="1"/>
</dbReference>
<dbReference type="EC" id="2.7.13.3" evidence="2"/>
<dbReference type="PANTHER" id="PTHR43065:SF46">
    <property type="entry name" value="C4-DICARBOXYLATE TRANSPORT SENSOR PROTEIN DCTB"/>
    <property type="match status" value="1"/>
</dbReference>
<feature type="modified residue" description="4-aspartylphosphate" evidence="8">
    <location>
        <position position="576"/>
    </location>
</feature>
<evidence type="ECO:0000256" key="8">
    <source>
        <dbReference type="PROSITE-ProRule" id="PRU00169"/>
    </source>
</evidence>
<accession>A0A4R9K4W5</accession>
<dbReference type="Pfam" id="PF13188">
    <property type="entry name" value="PAS_8"/>
    <property type="match status" value="1"/>
</dbReference>
<sequence length="643" mass="73394">MQMNLEASGMIEFFKLLPQVCSGGVYLFHSKTNQFLYTNPYFQTVFFREKQKSEYFTSDLSSSVHPDDLKLWDIEMEKVSNLKMNQKREITFRFIFPEQSLVKWFHFSENLISIPSLSEEPLVIGFVYDVTNEKVTEENVQEQIRLFLGLFENASVGMALQDWEGGYFRINQRFTEITGYTIKELTNLNLKRVKGDILSENELAYFTILGDGLEIGEATLTRKDGRKINIYRRTNTFRNAEGKPDFYYVLLDDLTEKKRVESYILHSQKMETIGNLAANLAHDLNNYLQPIHVFSQLGKEILGTDQKQSMDQYRMGEYFKKIGQAADSARSMIHKILRFSKSTEADVISVVDVSAVIQSSIPILVAEAPKSVELEFFFSEEPLLVKLDPVRISKILGEIISGSVFSWDTSMVGTVEINTKQIVVDYGPKVLVQIEIIGIHAADASVFQEFESSFFEEDESRWAGLHLIKRYVNNWGGDLNIEKFGETSVIISLILPCAEEKSEGILPKSINSTLKNENVWDRLKELVFWIIEDDAPARESLALVLSLKNIKPSLFESSTSALQELKFQKPDFVISDYRMKDLNGLHLIRKIRDSNENLVAVLYTGNTDGLDEDVLGKEGILVRSKPISVDELYESILLSFGLL</sequence>
<dbReference type="NCBIfam" id="TIGR00229">
    <property type="entry name" value="sensory_box"/>
    <property type="match status" value="1"/>
</dbReference>
<dbReference type="PROSITE" id="PS50109">
    <property type="entry name" value="HIS_KIN"/>
    <property type="match status" value="1"/>
</dbReference>
<proteinExistence type="predicted"/>
<keyword evidence="6" id="KW-0067">ATP-binding</keyword>
<gene>
    <name evidence="12" type="ORF">EHQ58_05375</name>
</gene>
<reference evidence="12" key="1">
    <citation type="journal article" date="2019" name="PLoS Negl. Trop. Dis.">
        <title>Revisiting the worldwide diversity of Leptospira species in the environment.</title>
        <authorList>
            <person name="Vincent A.T."/>
            <person name="Schiettekatte O."/>
            <person name="Bourhy P."/>
            <person name="Veyrier F.J."/>
            <person name="Picardeau M."/>
        </authorList>
    </citation>
    <scope>NUCLEOTIDE SEQUENCE [LARGE SCALE GENOMIC DNA]</scope>
    <source>
        <strain evidence="12">201702476</strain>
    </source>
</reference>
<organism evidence="12 13">
    <name type="scientific">Leptospira ognonensis</name>
    <dbReference type="NCBI Taxonomy" id="2484945"/>
    <lineage>
        <taxon>Bacteria</taxon>
        <taxon>Pseudomonadati</taxon>
        <taxon>Spirochaetota</taxon>
        <taxon>Spirochaetia</taxon>
        <taxon>Leptospirales</taxon>
        <taxon>Leptospiraceae</taxon>
        <taxon>Leptospira</taxon>
    </lineage>
</organism>
<dbReference type="PROSITE" id="PS50110">
    <property type="entry name" value="RESPONSE_REGULATORY"/>
    <property type="match status" value="1"/>
</dbReference>
<feature type="domain" description="Histidine kinase" evidence="9">
    <location>
        <begin position="279"/>
        <end position="499"/>
    </location>
</feature>
<dbReference type="PANTHER" id="PTHR43065">
    <property type="entry name" value="SENSOR HISTIDINE KINASE"/>
    <property type="match status" value="1"/>
</dbReference>
<protein>
    <recommendedName>
        <fullName evidence="2">histidine kinase</fullName>
        <ecNumber evidence="2">2.7.13.3</ecNumber>
    </recommendedName>
</protein>
<keyword evidence="4" id="KW-0547">Nucleotide-binding</keyword>
<keyword evidence="5" id="KW-0418">Kinase</keyword>
<dbReference type="SMART" id="SM00388">
    <property type="entry name" value="HisKA"/>
    <property type="match status" value="1"/>
</dbReference>
<keyword evidence="7" id="KW-0902">Two-component regulatory system</keyword>
<dbReference type="Proteomes" id="UP000297693">
    <property type="component" value="Unassembled WGS sequence"/>
</dbReference>
<dbReference type="Gene3D" id="1.10.287.130">
    <property type="match status" value="1"/>
</dbReference>
<dbReference type="CDD" id="cd00156">
    <property type="entry name" value="REC"/>
    <property type="match status" value="1"/>
</dbReference>
<comment type="catalytic activity">
    <reaction evidence="1">
        <text>ATP + protein L-histidine = ADP + protein N-phospho-L-histidine.</text>
        <dbReference type="EC" id="2.7.13.3"/>
    </reaction>
</comment>
<dbReference type="PROSITE" id="PS50113">
    <property type="entry name" value="PAC"/>
    <property type="match status" value="1"/>
</dbReference>
<dbReference type="InterPro" id="IPR035965">
    <property type="entry name" value="PAS-like_dom_sf"/>
</dbReference>
<evidence type="ECO:0000256" key="5">
    <source>
        <dbReference type="ARBA" id="ARBA00022777"/>
    </source>
</evidence>
<dbReference type="GO" id="GO:0005524">
    <property type="term" value="F:ATP binding"/>
    <property type="evidence" value="ECO:0007669"/>
    <property type="project" value="UniProtKB-KW"/>
</dbReference>
<keyword evidence="13" id="KW-1185">Reference proteome</keyword>
<keyword evidence="8" id="KW-0597">Phosphoprotein</keyword>
<dbReference type="InterPro" id="IPR000014">
    <property type="entry name" value="PAS"/>
</dbReference>
<dbReference type="RefSeq" id="WP_135622854.1">
    <property type="nucleotide sequence ID" value="NZ_RQGD01000020.1"/>
</dbReference>
<evidence type="ECO:0000259" key="9">
    <source>
        <dbReference type="PROSITE" id="PS50109"/>
    </source>
</evidence>
<dbReference type="InterPro" id="IPR003661">
    <property type="entry name" value="HisK_dim/P_dom"/>
</dbReference>
<feature type="domain" description="Response regulatory" evidence="10">
    <location>
        <begin position="527"/>
        <end position="640"/>
    </location>
</feature>
<evidence type="ECO:0000256" key="1">
    <source>
        <dbReference type="ARBA" id="ARBA00000085"/>
    </source>
</evidence>
<evidence type="ECO:0000313" key="12">
    <source>
        <dbReference type="EMBL" id="TGL61213.1"/>
    </source>
</evidence>
<evidence type="ECO:0000256" key="7">
    <source>
        <dbReference type="ARBA" id="ARBA00023012"/>
    </source>
</evidence>
<dbReference type="SUPFAM" id="SSF55874">
    <property type="entry name" value="ATPase domain of HSP90 chaperone/DNA topoisomerase II/histidine kinase"/>
    <property type="match status" value="1"/>
</dbReference>
<evidence type="ECO:0000256" key="4">
    <source>
        <dbReference type="ARBA" id="ARBA00022741"/>
    </source>
</evidence>
<evidence type="ECO:0000313" key="13">
    <source>
        <dbReference type="Proteomes" id="UP000297693"/>
    </source>
</evidence>
<keyword evidence="3" id="KW-0808">Transferase</keyword>
<dbReference type="InterPro" id="IPR011006">
    <property type="entry name" value="CheY-like_superfamily"/>
</dbReference>
<dbReference type="InterPro" id="IPR001789">
    <property type="entry name" value="Sig_transdc_resp-reg_receiver"/>
</dbReference>
<dbReference type="SUPFAM" id="SSF55785">
    <property type="entry name" value="PYP-like sensor domain (PAS domain)"/>
    <property type="match status" value="1"/>
</dbReference>
<dbReference type="EMBL" id="RQGD01000020">
    <property type="protein sequence ID" value="TGL61213.1"/>
    <property type="molecule type" value="Genomic_DNA"/>
</dbReference>
<dbReference type="InterPro" id="IPR036097">
    <property type="entry name" value="HisK_dim/P_sf"/>
</dbReference>
<dbReference type="AlphaFoldDB" id="A0A4R9K4W5"/>
<dbReference type="InterPro" id="IPR000700">
    <property type="entry name" value="PAS-assoc_C"/>
</dbReference>
<dbReference type="Gene3D" id="3.40.50.2300">
    <property type="match status" value="1"/>
</dbReference>
<evidence type="ECO:0000259" key="11">
    <source>
        <dbReference type="PROSITE" id="PS50113"/>
    </source>
</evidence>
<evidence type="ECO:0000259" key="10">
    <source>
        <dbReference type="PROSITE" id="PS50110"/>
    </source>
</evidence>
<name>A0A4R9K4W5_9LEPT</name>
<evidence type="ECO:0000256" key="2">
    <source>
        <dbReference type="ARBA" id="ARBA00012438"/>
    </source>
</evidence>
<dbReference type="GO" id="GO:0000155">
    <property type="term" value="F:phosphorelay sensor kinase activity"/>
    <property type="evidence" value="ECO:0007669"/>
    <property type="project" value="InterPro"/>
</dbReference>
<feature type="domain" description="PAC" evidence="11">
    <location>
        <begin position="214"/>
        <end position="266"/>
    </location>
</feature>
<evidence type="ECO:0000256" key="3">
    <source>
        <dbReference type="ARBA" id="ARBA00022679"/>
    </source>
</evidence>
<dbReference type="Gene3D" id="3.30.450.20">
    <property type="entry name" value="PAS domain"/>
    <property type="match status" value="2"/>
</dbReference>
<evidence type="ECO:0000256" key="6">
    <source>
        <dbReference type="ARBA" id="ARBA00022840"/>
    </source>
</evidence>
<comment type="caution">
    <text evidence="12">The sequence shown here is derived from an EMBL/GenBank/DDBJ whole genome shotgun (WGS) entry which is preliminary data.</text>
</comment>
<dbReference type="InterPro" id="IPR005467">
    <property type="entry name" value="His_kinase_dom"/>
</dbReference>
<dbReference type="Pfam" id="PF00072">
    <property type="entry name" value="Response_reg"/>
    <property type="match status" value="1"/>
</dbReference>
<dbReference type="SMART" id="SM00448">
    <property type="entry name" value="REC"/>
    <property type="match status" value="1"/>
</dbReference>
<dbReference type="InterPro" id="IPR036890">
    <property type="entry name" value="HATPase_C_sf"/>
</dbReference>